<dbReference type="Proteomes" id="UP000230069">
    <property type="component" value="Unassembled WGS sequence"/>
</dbReference>
<reference evidence="1 2" key="1">
    <citation type="submission" date="2017-09" db="EMBL/GenBank/DDBJ databases">
        <title>WGS assembly of Aquilegia coerulea Goldsmith.</title>
        <authorList>
            <person name="Hodges S."/>
            <person name="Kramer E."/>
            <person name="Nordborg M."/>
            <person name="Tomkins J."/>
            <person name="Borevitz J."/>
            <person name="Derieg N."/>
            <person name="Yan J."/>
            <person name="Mihaltcheva S."/>
            <person name="Hayes R.D."/>
            <person name="Rokhsar D."/>
        </authorList>
    </citation>
    <scope>NUCLEOTIDE SEQUENCE [LARGE SCALE GENOMIC DNA]</scope>
    <source>
        <strain evidence="2">cv. Goldsmith</strain>
    </source>
</reference>
<accession>A0A2G5C6Q7</accession>
<keyword evidence="2" id="KW-1185">Reference proteome</keyword>
<dbReference type="AlphaFoldDB" id="A0A2G5C6Q7"/>
<evidence type="ECO:0000313" key="1">
    <source>
        <dbReference type="EMBL" id="PIA26969.1"/>
    </source>
</evidence>
<gene>
    <name evidence="1" type="ORF">AQUCO_08400023v1</name>
</gene>
<evidence type="ECO:0000313" key="2">
    <source>
        <dbReference type="Proteomes" id="UP000230069"/>
    </source>
</evidence>
<sequence length="66" mass="7646">MGSITPTQHTFGRLTYLSCDAPSLLTRTQREYEFYFHKNWITYSAKRSLITGSLVPRYQASHSQTT</sequence>
<proteinExistence type="predicted"/>
<protein>
    <submittedName>
        <fullName evidence="1">Uncharacterized protein</fullName>
    </submittedName>
</protein>
<organism evidence="1 2">
    <name type="scientific">Aquilegia coerulea</name>
    <name type="common">Rocky mountain columbine</name>
    <dbReference type="NCBI Taxonomy" id="218851"/>
    <lineage>
        <taxon>Eukaryota</taxon>
        <taxon>Viridiplantae</taxon>
        <taxon>Streptophyta</taxon>
        <taxon>Embryophyta</taxon>
        <taxon>Tracheophyta</taxon>
        <taxon>Spermatophyta</taxon>
        <taxon>Magnoliopsida</taxon>
        <taxon>Ranunculales</taxon>
        <taxon>Ranunculaceae</taxon>
        <taxon>Thalictroideae</taxon>
        <taxon>Aquilegia</taxon>
    </lineage>
</organism>
<name>A0A2G5C6Q7_AQUCA</name>
<dbReference type="EMBL" id="KZ305101">
    <property type="protein sequence ID" value="PIA26969.1"/>
    <property type="molecule type" value="Genomic_DNA"/>
</dbReference>
<dbReference type="InParanoid" id="A0A2G5C6Q7"/>